<feature type="domain" description="F-box protein At3g26010-like beta-propeller" evidence="1">
    <location>
        <begin position="4"/>
        <end position="218"/>
    </location>
</feature>
<dbReference type="AlphaFoldDB" id="A0AAP0P972"/>
<evidence type="ECO:0000313" key="3">
    <source>
        <dbReference type="Proteomes" id="UP001420932"/>
    </source>
</evidence>
<dbReference type="Proteomes" id="UP001420932">
    <property type="component" value="Unassembled WGS sequence"/>
</dbReference>
<gene>
    <name evidence="2" type="ORF">Syun_015253</name>
</gene>
<dbReference type="Pfam" id="PF24750">
    <property type="entry name" value="b-prop_At3g26010-like"/>
    <property type="match status" value="1"/>
</dbReference>
<accession>A0AAP0P972</accession>
<dbReference type="InterPro" id="IPR055290">
    <property type="entry name" value="At3g26010-like"/>
</dbReference>
<keyword evidence="3" id="KW-1185">Reference proteome</keyword>
<proteinExistence type="predicted"/>
<evidence type="ECO:0000259" key="1">
    <source>
        <dbReference type="Pfam" id="PF24750"/>
    </source>
</evidence>
<reference evidence="2 3" key="1">
    <citation type="submission" date="2024-01" db="EMBL/GenBank/DDBJ databases">
        <title>Genome assemblies of Stephania.</title>
        <authorList>
            <person name="Yang L."/>
        </authorList>
    </citation>
    <scope>NUCLEOTIDE SEQUENCE [LARGE SCALE GENOMIC DNA]</scope>
    <source>
        <strain evidence="2">YNDBR</strain>
        <tissue evidence="2">Leaf</tissue>
    </source>
</reference>
<dbReference type="InterPro" id="IPR056592">
    <property type="entry name" value="Beta-prop_At3g26010-like"/>
</dbReference>
<organism evidence="2 3">
    <name type="scientific">Stephania yunnanensis</name>
    <dbReference type="NCBI Taxonomy" id="152371"/>
    <lineage>
        <taxon>Eukaryota</taxon>
        <taxon>Viridiplantae</taxon>
        <taxon>Streptophyta</taxon>
        <taxon>Embryophyta</taxon>
        <taxon>Tracheophyta</taxon>
        <taxon>Spermatophyta</taxon>
        <taxon>Magnoliopsida</taxon>
        <taxon>Ranunculales</taxon>
        <taxon>Menispermaceae</taxon>
        <taxon>Menispermoideae</taxon>
        <taxon>Cissampelideae</taxon>
        <taxon>Stephania</taxon>
    </lineage>
</organism>
<dbReference type="PANTHER" id="PTHR35546:SF130">
    <property type="entry name" value="EXPRESSED PROTEIN"/>
    <property type="match status" value="1"/>
</dbReference>
<dbReference type="EMBL" id="JBBNAF010000006">
    <property type="protein sequence ID" value="KAK9135923.1"/>
    <property type="molecule type" value="Genomic_DNA"/>
</dbReference>
<dbReference type="PANTHER" id="PTHR35546">
    <property type="entry name" value="F-BOX PROTEIN INTERACTION DOMAIN PROTEIN-RELATED"/>
    <property type="match status" value="1"/>
</dbReference>
<evidence type="ECO:0000313" key="2">
    <source>
        <dbReference type="EMBL" id="KAK9135923.1"/>
    </source>
</evidence>
<comment type="caution">
    <text evidence="2">The sequence shown here is derived from an EMBL/GenBank/DDBJ whole genome shotgun (WGS) entry which is preliminary data.</text>
</comment>
<name>A0AAP0P972_9MAGN</name>
<sequence length="298" mass="34195">MKRCSSEEVLIFGCVNGLIYGVYSTTKDIYICNPITKHTVFVPNPNKLMRIALAWNPYNPAFGFTIVGAGNDYYDQEYDWEGDNYQSPVPVRFVVYSSKTGEWRASKNDSEFLAPFGCHLWYPYVFTRGNKVCWCIGKHMLMFDIEEDNACLIPLPNNHNNITPFCFSSTNSSIDQHGDGELSYSRMANDGGVVVEIWLLREESNKFEWVNKYKVNMTMIIEENWHKSGYSQALGGRSCVQLLLYLDAEVALFQVTSWDCCRKVFLFNLTTRELKWIDDEISTGPLFTFVPTLLPCPT</sequence>
<protein>
    <recommendedName>
        <fullName evidence="1">F-box protein At3g26010-like beta-propeller domain-containing protein</fullName>
    </recommendedName>
</protein>